<dbReference type="SUPFAM" id="SSF55681">
    <property type="entry name" value="Class II aaRS and biotin synthetases"/>
    <property type="match status" value="1"/>
</dbReference>
<dbReference type="InterPro" id="IPR002547">
    <property type="entry name" value="tRNA-bd_dom"/>
</dbReference>
<keyword evidence="13 15" id="KW-0030">Aminoacyl-tRNA synthetase</keyword>
<keyword evidence="9 15" id="KW-0067">ATP-binding</keyword>
<evidence type="ECO:0000313" key="22">
    <source>
        <dbReference type="Proteomes" id="UP000031937"/>
    </source>
</evidence>
<evidence type="ECO:0000313" key="21">
    <source>
        <dbReference type="EMBL" id="KIO45899.1"/>
    </source>
</evidence>
<dbReference type="Proteomes" id="UP000031980">
    <property type="component" value="Unassembled WGS sequence"/>
</dbReference>
<dbReference type="SUPFAM" id="SSF54991">
    <property type="entry name" value="Anticodon-binding domain of PheRS"/>
    <property type="match status" value="1"/>
</dbReference>
<dbReference type="NCBIfam" id="NF045760">
    <property type="entry name" value="YtpR"/>
    <property type="match status" value="1"/>
</dbReference>
<dbReference type="GO" id="GO:0005524">
    <property type="term" value="F:ATP binding"/>
    <property type="evidence" value="ECO:0007669"/>
    <property type="project" value="UniProtKB-UniRule"/>
</dbReference>
<evidence type="ECO:0000256" key="5">
    <source>
        <dbReference type="ARBA" id="ARBA00022555"/>
    </source>
</evidence>
<feature type="binding site" evidence="15">
    <location>
        <position position="466"/>
    </location>
    <ligand>
        <name>Mg(2+)</name>
        <dbReference type="ChEBI" id="CHEBI:18420"/>
        <note>shared with alpha subunit</note>
    </ligand>
</feature>
<dbReference type="InterPro" id="IPR041616">
    <property type="entry name" value="PheRS_beta_core"/>
</dbReference>
<dbReference type="CDD" id="cd00769">
    <property type="entry name" value="PheRS_beta_core"/>
    <property type="match status" value="1"/>
</dbReference>
<dbReference type="SUPFAM" id="SSF46955">
    <property type="entry name" value="Putative DNA-binding domain"/>
    <property type="match status" value="1"/>
</dbReference>
<comment type="similarity">
    <text evidence="2 15">Belongs to the phenylalanyl-tRNA synthetase beta subunit family. Type 1 subfamily.</text>
</comment>
<keyword evidence="6 15" id="KW-0436">Ligase</keyword>
<dbReference type="FunFam" id="3.50.40.10:FF:000001">
    <property type="entry name" value="Phenylalanine--tRNA ligase beta subunit"/>
    <property type="match status" value="1"/>
</dbReference>
<name>A0A0C3RIQ5_9PORP</name>
<dbReference type="PROSITE" id="PS51483">
    <property type="entry name" value="B5"/>
    <property type="match status" value="1"/>
</dbReference>
<keyword evidence="10 15" id="KW-0460">Magnesium</keyword>
<reference evidence="21 23" key="1">
    <citation type="submission" date="2014-07" db="EMBL/GenBank/DDBJ databases">
        <title>Porphyromonadaceae bacterium OUH 308042 = ATCC BAA-2681 = DSM 28342 draft genome.</title>
        <authorList>
            <person name="Sydenham T.V."/>
            <person name="Hasman H."/>
            <person name="Justensen U.S."/>
        </authorList>
    </citation>
    <scope>NUCLEOTIDE SEQUENCE [LARGE SCALE GENOMIC DNA]</scope>
    <source>
        <strain evidence="21 23">OUH 308042</strain>
    </source>
</reference>
<dbReference type="RefSeq" id="WP_041503922.1">
    <property type="nucleotide sequence ID" value="NZ_JPIT01000031.1"/>
</dbReference>
<evidence type="ECO:0000259" key="18">
    <source>
        <dbReference type="PROSITE" id="PS51447"/>
    </source>
</evidence>
<keyword evidence="7 15" id="KW-0479">Metal-binding</keyword>
<dbReference type="Gene3D" id="3.50.40.10">
    <property type="entry name" value="Phenylalanyl-trna Synthetase, Chain B, domain 3"/>
    <property type="match status" value="1"/>
</dbReference>
<sequence>MNISLNWLKDYLKINRNTEEICKILTSIGLEVGGYEEFEAIKGGLKGLVVGHVLTCEAHPDSDHLHVTTVDHGHGEPEQIVCGAPNVAAGQKVVVATVGTTLYKDDEEFVIKKSKIRGISSNGMICAEDEIGVGTDHAGIMVLPEDTPVGIPAADYFNIYRDTTIEIDITPNRIDGASHLGVARDLAAYLQQTEEIRYTLPSVDAFKADRTDSSISIRLERPEACRRYAGICIEGVTVKPSPEWLQNRMKAIGLHPINNIVDVTNYILFGLGQPLHSFDKAKIKGDEVIVKSVAKGTKFITLDGVERELHEDDLMICNREEPMCIAGVFGGLESGISESTTGVFLESACFDPVFVRKTARRHGLNTDASFRYERGTDPNIVIYALKLAALLIKEVAGGEITSEIIDIYPEPVKDFEVSIKYAHVDRLIGKKIEHEKIKKILRALEIKIVKEEEEGVLLNVPPYRVDVRREADVIEDILRIYGFNNVEVPAKVNSTLSYSEKPDDFRLKNLISDLLAANGFNEVMNNSLTKASYFEETETYQPEHTVMLYNPLSSDLNAMRQTLLFGGLENISYNINRKNNNLKLFEFGKSYTFHKKEGIDNPLKQYKEEDLLALFITGNKNNLNWNAKETKTDFFYLKGYCEMILNRLGIHPDHLKTEETDKDIFKEGLIYKMGDKPIVSMGILSKLPLKKTDVNQEVYYAEFSWENILKALKNHKITFVPMPKFPSVKRDLALLLDKQVSFKEVKELALRTEKSLLKSVTLFDVYEGEKLGNGKKSYAVSFTLLDEEKTLTDKQIDKIMNKLIGAYKHQFNAEIR</sequence>
<dbReference type="PROSITE" id="PS51447">
    <property type="entry name" value="FDX_ACB"/>
    <property type="match status" value="1"/>
</dbReference>
<accession>A0A0C3RIQ5</accession>
<dbReference type="Pfam" id="PF17759">
    <property type="entry name" value="tRNA_synthFbeta"/>
    <property type="match status" value="1"/>
</dbReference>
<dbReference type="InterPro" id="IPR005121">
    <property type="entry name" value="Fdx_antiC-bd"/>
</dbReference>
<dbReference type="GO" id="GO:0000049">
    <property type="term" value="F:tRNA binding"/>
    <property type="evidence" value="ECO:0007669"/>
    <property type="project" value="UniProtKB-UniRule"/>
</dbReference>
<comment type="caution">
    <text evidence="21">The sequence shown here is derived from an EMBL/GenBank/DDBJ whole genome shotgun (WGS) entry which is preliminary data.</text>
</comment>
<comment type="catalytic activity">
    <reaction evidence="14 15">
        <text>tRNA(Phe) + L-phenylalanine + ATP = L-phenylalanyl-tRNA(Phe) + AMP + diphosphate + H(+)</text>
        <dbReference type="Rhea" id="RHEA:19413"/>
        <dbReference type="Rhea" id="RHEA-COMP:9668"/>
        <dbReference type="Rhea" id="RHEA-COMP:9699"/>
        <dbReference type="ChEBI" id="CHEBI:15378"/>
        <dbReference type="ChEBI" id="CHEBI:30616"/>
        <dbReference type="ChEBI" id="CHEBI:33019"/>
        <dbReference type="ChEBI" id="CHEBI:58095"/>
        <dbReference type="ChEBI" id="CHEBI:78442"/>
        <dbReference type="ChEBI" id="CHEBI:78531"/>
        <dbReference type="ChEBI" id="CHEBI:456215"/>
        <dbReference type="EC" id="6.1.1.20"/>
    </reaction>
</comment>
<dbReference type="Pfam" id="PF03483">
    <property type="entry name" value="B3_4"/>
    <property type="match status" value="1"/>
</dbReference>
<dbReference type="CDD" id="cd02796">
    <property type="entry name" value="tRNA_bind_bactPheRS"/>
    <property type="match status" value="1"/>
</dbReference>
<dbReference type="Proteomes" id="UP000031937">
    <property type="component" value="Unassembled WGS sequence"/>
</dbReference>
<comment type="subunit">
    <text evidence="3 15">Tetramer of two alpha and two beta subunits.</text>
</comment>
<feature type="domain" description="FDX-ACB" evidence="18">
    <location>
        <begin position="723"/>
        <end position="816"/>
    </location>
</feature>
<dbReference type="FunFam" id="3.30.70.380:FF:000001">
    <property type="entry name" value="Phenylalanine--tRNA ligase beta subunit"/>
    <property type="match status" value="1"/>
</dbReference>
<dbReference type="GO" id="GO:0000287">
    <property type="term" value="F:magnesium ion binding"/>
    <property type="evidence" value="ECO:0007669"/>
    <property type="project" value="UniProtKB-UniRule"/>
</dbReference>
<dbReference type="EMBL" id="JPIT01000031">
    <property type="protein sequence ID" value="KIO43735.1"/>
    <property type="molecule type" value="Genomic_DNA"/>
</dbReference>
<dbReference type="SMART" id="SM00874">
    <property type="entry name" value="B5"/>
    <property type="match status" value="1"/>
</dbReference>
<dbReference type="InterPro" id="IPR004532">
    <property type="entry name" value="Phe-tRNA-ligase_IIc_bsu_bact"/>
</dbReference>
<dbReference type="InterPro" id="IPR033714">
    <property type="entry name" value="tRNA_bind_bactPheRS"/>
</dbReference>
<dbReference type="InterPro" id="IPR012340">
    <property type="entry name" value="NA-bd_OB-fold"/>
</dbReference>
<keyword evidence="11 16" id="KW-0694">RNA-binding</keyword>
<dbReference type="Pfam" id="PF03147">
    <property type="entry name" value="FDX-ACB"/>
    <property type="match status" value="1"/>
</dbReference>
<evidence type="ECO:0000256" key="4">
    <source>
        <dbReference type="ARBA" id="ARBA00022490"/>
    </source>
</evidence>
<dbReference type="Gene3D" id="3.30.930.10">
    <property type="entry name" value="Bira Bifunctional Protein, Domain 2"/>
    <property type="match status" value="1"/>
</dbReference>
<comment type="cofactor">
    <cofactor evidence="15">
        <name>Mg(2+)</name>
        <dbReference type="ChEBI" id="CHEBI:18420"/>
    </cofactor>
    <text evidence="15">Binds 2 magnesium ions per tetramer.</text>
</comment>
<dbReference type="InterPro" id="IPR036690">
    <property type="entry name" value="Fdx_antiC-bd_sf"/>
</dbReference>
<dbReference type="AlphaFoldDB" id="A0A0C3RIQ5"/>
<evidence type="ECO:0000256" key="2">
    <source>
        <dbReference type="ARBA" id="ARBA00008653"/>
    </source>
</evidence>
<evidence type="ECO:0000256" key="16">
    <source>
        <dbReference type="PROSITE-ProRule" id="PRU00209"/>
    </source>
</evidence>
<dbReference type="GO" id="GO:0004826">
    <property type="term" value="F:phenylalanine-tRNA ligase activity"/>
    <property type="evidence" value="ECO:0007669"/>
    <property type="project" value="UniProtKB-UniRule"/>
</dbReference>
<dbReference type="EC" id="6.1.1.20" evidence="15"/>
<evidence type="ECO:0000256" key="1">
    <source>
        <dbReference type="ARBA" id="ARBA00004496"/>
    </source>
</evidence>
<dbReference type="Gene3D" id="2.40.50.140">
    <property type="entry name" value="Nucleic acid-binding proteins"/>
    <property type="match status" value="1"/>
</dbReference>
<evidence type="ECO:0000256" key="10">
    <source>
        <dbReference type="ARBA" id="ARBA00022842"/>
    </source>
</evidence>
<keyword evidence="5 16" id="KW-0820">tRNA-binding</keyword>
<feature type="domain" description="TRNA-binding" evidence="17">
    <location>
        <begin position="42"/>
        <end position="154"/>
    </location>
</feature>
<dbReference type="InterPro" id="IPR005146">
    <property type="entry name" value="B3/B4_tRNA-bd"/>
</dbReference>
<evidence type="ECO:0000256" key="13">
    <source>
        <dbReference type="ARBA" id="ARBA00023146"/>
    </source>
</evidence>
<reference evidence="20 22" key="2">
    <citation type="submission" date="2014-07" db="EMBL/GenBank/DDBJ databases">
        <title>Porphyromonadaceae bacterium OUH 334697 = ATCC BAA-2682 = DSM 28341 draft genome.</title>
        <authorList>
            <person name="Sydenham T.V."/>
            <person name="Hasman H."/>
            <person name="Justesen U.S."/>
        </authorList>
    </citation>
    <scope>NUCLEOTIDE SEQUENCE [LARGE SCALE GENOMIC DNA]</scope>
    <source>
        <strain evidence="20 22">OUH 334697</strain>
    </source>
</reference>
<feature type="binding site" evidence="15">
    <location>
        <position position="475"/>
    </location>
    <ligand>
        <name>Mg(2+)</name>
        <dbReference type="ChEBI" id="CHEBI:18420"/>
        <note>shared with alpha subunit</note>
    </ligand>
</feature>
<protein>
    <recommendedName>
        <fullName evidence="15">Phenylalanine--tRNA ligase beta subunit</fullName>
        <ecNumber evidence="15">6.1.1.20</ecNumber>
    </recommendedName>
    <alternativeName>
        <fullName evidence="15">Phenylalanyl-tRNA synthetase beta subunit</fullName>
        <shortName evidence="15">PheRS</shortName>
    </alternativeName>
</protein>
<dbReference type="GO" id="GO:0006432">
    <property type="term" value="P:phenylalanyl-tRNA aminoacylation"/>
    <property type="evidence" value="ECO:0007669"/>
    <property type="project" value="UniProtKB-UniRule"/>
</dbReference>
<keyword evidence="23" id="KW-1185">Reference proteome</keyword>
<evidence type="ECO:0000313" key="23">
    <source>
        <dbReference type="Proteomes" id="UP000031980"/>
    </source>
</evidence>
<keyword evidence="8 15" id="KW-0547">Nucleotide-binding</keyword>
<evidence type="ECO:0000256" key="12">
    <source>
        <dbReference type="ARBA" id="ARBA00022917"/>
    </source>
</evidence>
<dbReference type="InterPro" id="IPR045864">
    <property type="entry name" value="aa-tRNA-synth_II/BPL/LPL"/>
</dbReference>
<evidence type="ECO:0000256" key="14">
    <source>
        <dbReference type="ARBA" id="ARBA00049255"/>
    </source>
</evidence>
<dbReference type="EMBL" id="JPIU01000037">
    <property type="protein sequence ID" value="KIO45899.1"/>
    <property type="molecule type" value="Genomic_DNA"/>
</dbReference>
<keyword evidence="4 15" id="KW-0963">Cytoplasm</keyword>
<dbReference type="GO" id="GO:0009328">
    <property type="term" value="C:phenylalanine-tRNA ligase complex"/>
    <property type="evidence" value="ECO:0007669"/>
    <property type="project" value="TreeGrafter"/>
</dbReference>
<evidence type="ECO:0000256" key="15">
    <source>
        <dbReference type="HAMAP-Rule" id="MF_00283"/>
    </source>
</evidence>
<feature type="binding site" evidence="15">
    <location>
        <position position="476"/>
    </location>
    <ligand>
        <name>Mg(2+)</name>
        <dbReference type="ChEBI" id="CHEBI:18420"/>
        <note>shared with alpha subunit</note>
    </ligand>
</feature>
<feature type="domain" description="B5" evidence="19">
    <location>
        <begin position="412"/>
        <end position="488"/>
    </location>
</feature>
<dbReference type="SUPFAM" id="SSF56037">
    <property type="entry name" value="PheT/TilS domain"/>
    <property type="match status" value="1"/>
</dbReference>
<dbReference type="PANTHER" id="PTHR10947:SF0">
    <property type="entry name" value="PHENYLALANINE--TRNA LIGASE BETA SUBUNIT"/>
    <property type="match status" value="1"/>
</dbReference>
<dbReference type="InterPro" id="IPR045060">
    <property type="entry name" value="Phe-tRNA-ligase_IIc_bsu"/>
</dbReference>
<dbReference type="Pfam" id="PF03484">
    <property type="entry name" value="B5"/>
    <property type="match status" value="1"/>
</dbReference>
<dbReference type="PROSITE" id="PS50886">
    <property type="entry name" value="TRBD"/>
    <property type="match status" value="1"/>
</dbReference>
<evidence type="ECO:0000256" key="7">
    <source>
        <dbReference type="ARBA" id="ARBA00022723"/>
    </source>
</evidence>
<feature type="binding site" evidence="15">
    <location>
        <position position="472"/>
    </location>
    <ligand>
        <name>Mg(2+)</name>
        <dbReference type="ChEBI" id="CHEBI:18420"/>
        <note>shared with alpha subunit</note>
    </ligand>
</feature>
<gene>
    <name evidence="15" type="primary">pheT</name>
    <name evidence="21" type="ORF">BA92_05480</name>
    <name evidence="20" type="ORF">IE90_11520</name>
</gene>
<dbReference type="SMART" id="SM00873">
    <property type="entry name" value="B3_4"/>
    <property type="match status" value="1"/>
</dbReference>
<evidence type="ECO:0000256" key="11">
    <source>
        <dbReference type="ARBA" id="ARBA00022884"/>
    </source>
</evidence>
<comment type="subcellular location">
    <subcellularLocation>
        <location evidence="1 15">Cytoplasm</location>
    </subcellularLocation>
</comment>
<dbReference type="Gene3D" id="3.30.56.10">
    <property type="match status" value="2"/>
</dbReference>
<dbReference type="NCBIfam" id="TIGR00472">
    <property type="entry name" value="pheT_bact"/>
    <property type="match status" value="1"/>
</dbReference>
<evidence type="ECO:0000256" key="9">
    <source>
        <dbReference type="ARBA" id="ARBA00022840"/>
    </source>
</evidence>
<dbReference type="InterPro" id="IPR020825">
    <property type="entry name" value="Phe-tRNA_synthase-like_B3/B4"/>
</dbReference>
<dbReference type="InterPro" id="IPR005147">
    <property type="entry name" value="tRNA_synthase_B5-dom"/>
</dbReference>
<evidence type="ECO:0000313" key="20">
    <source>
        <dbReference type="EMBL" id="KIO43735.1"/>
    </source>
</evidence>
<keyword evidence="12 15" id="KW-0648">Protein biosynthesis</keyword>
<evidence type="ECO:0000259" key="17">
    <source>
        <dbReference type="PROSITE" id="PS50886"/>
    </source>
</evidence>
<evidence type="ECO:0000256" key="3">
    <source>
        <dbReference type="ARBA" id="ARBA00011209"/>
    </source>
</evidence>
<proteinExistence type="inferred from homology"/>
<dbReference type="FunFam" id="2.40.50.140:FF:000045">
    <property type="entry name" value="Phenylalanine--tRNA ligase beta subunit"/>
    <property type="match status" value="1"/>
</dbReference>
<dbReference type="HAMAP" id="MF_00283">
    <property type="entry name" value="Phe_tRNA_synth_beta1"/>
    <property type="match status" value="1"/>
</dbReference>
<evidence type="ECO:0000256" key="6">
    <source>
        <dbReference type="ARBA" id="ARBA00022598"/>
    </source>
</evidence>
<evidence type="ECO:0000256" key="8">
    <source>
        <dbReference type="ARBA" id="ARBA00022741"/>
    </source>
</evidence>
<dbReference type="SMART" id="SM00896">
    <property type="entry name" value="FDX-ACB"/>
    <property type="match status" value="1"/>
</dbReference>
<dbReference type="Pfam" id="PF01588">
    <property type="entry name" value="tRNA_bind"/>
    <property type="match status" value="1"/>
</dbReference>
<dbReference type="InterPro" id="IPR009061">
    <property type="entry name" value="DNA-bd_dom_put_sf"/>
</dbReference>
<dbReference type="Gene3D" id="3.30.70.380">
    <property type="entry name" value="Ferrodoxin-fold anticodon-binding domain"/>
    <property type="match status" value="1"/>
</dbReference>
<organism evidence="21 23">
    <name type="scientific">Sanguibacteroides justesenii</name>
    <dbReference type="NCBI Taxonomy" id="1547597"/>
    <lineage>
        <taxon>Bacteria</taxon>
        <taxon>Pseudomonadati</taxon>
        <taxon>Bacteroidota</taxon>
        <taxon>Bacteroidia</taxon>
        <taxon>Bacteroidales</taxon>
        <taxon>Porphyromonadaceae</taxon>
        <taxon>Sanguibacteroides</taxon>
    </lineage>
</organism>
<dbReference type="PANTHER" id="PTHR10947">
    <property type="entry name" value="PHENYLALANYL-TRNA SYNTHETASE BETA CHAIN AND LEUCINE-RICH REPEAT-CONTAINING PROTEIN 47"/>
    <property type="match status" value="1"/>
</dbReference>
<dbReference type="SUPFAM" id="SSF50249">
    <property type="entry name" value="Nucleic acid-binding proteins"/>
    <property type="match status" value="1"/>
</dbReference>
<evidence type="ECO:0000259" key="19">
    <source>
        <dbReference type="PROSITE" id="PS51483"/>
    </source>
</evidence>